<dbReference type="EMBL" id="JAAGBB010000155">
    <property type="protein sequence ID" value="MBR0669534.1"/>
    <property type="molecule type" value="Genomic_DNA"/>
</dbReference>
<name>A0ABS5FAF2_9PROT</name>
<dbReference type="Proteomes" id="UP001196870">
    <property type="component" value="Unassembled WGS sequence"/>
</dbReference>
<dbReference type="SUPFAM" id="SSF52540">
    <property type="entry name" value="P-loop containing nucleoside triphosphate hydrolases"/>
    <property type="match status" value="1"/>
</dbReference>
<reference evidence="3" key="1">
    <citation type="journal article" date="2021" name="Syst. Appl. Microbiol.">
        <title>Roseomonas hellenica sp. nov., isolated from roots of wild-growing Alkanna tinctoria.</title>
        <authorList>
            <person name="Rat A."/>
            <person name="Naranjo H.D."/>
            <person name="Lebbe L."/>
            <person name="Cnockaert M."/>
            <person name="Krigas N."/>
            <person name="Grigoriadou K."/>
            <person name="Maloupa E."/>
            <person name="Willems A."/>
        </authorList>
    </citation>
    <scope>NUCLEOTIDE SEQUENCE [LARGE SCALE GENOMIC DNA]</scope>
    <source>
        <strain evidence="3">LMG 31523</strain>
    </source>
</reference>
<dbReference type="Pfam" id="PF00005">
    <property type="entry name" value="ABC_tran"/>
    <property type="match status" value="1"/>
</dbReference>
<evidence type="ECO:0000259" key="1">
    <source>
        <dbReference type="Pfam" id="PF00005"/>
    </source>
</evidence>
<keyword evidence="2" id="KW-0547">Nucleotide-binding</keyword>
<gene>
    <name evidence="2" type="ORF">GXW71_34665</name>
</gene>
<dbReference type="Gene3D" id="3.40.50.300">
    <property type="entry name" value="P-loop containing nucleotide triphosphate hydrolases"/>
    <property type="match status" value="1"/>
</dbReference>
<dbReference type="InterPro" id="IPR039421">
    <property type="entry name" value="Type_1_exporter"/>
</dbReference>
<evidence type="ECO:0000313" key="2">
    <source>
        <dbReference type="EMBL" id="MBR0669534.1"/>
    </source>
</evidence>
<dbReference type="InterPro" id="IPR003439">
    <property type="entry name" value="ABC_transporter-like_ATP-bd"/>
</dbReference>
<feature type="non-terminal residue" evidence="2">
    <location>
        <position position="1"/>
    </location>
</feature>
<organism evidence="2 3">
    <name type="scientific">Plastoroseomonas hellenica</name>
    <dbReference type="NCBI Taxonomy" id="2687306"/>
    <lineage>
        <taxon>Bacteria</taxon>
        <taxon>Pseudomonadati</taxon>
        <taxon>Pseudomonadota</taxon>
        <taxon>Alphaproteobacteria</taxon>
        <taxon>Acetobacterales</taxon>
        <taxon>Acetobacteraceae</taxon>
        <taxon>Plastoroseomonas</taxon>
    </lineage>
</organism>
<feature type="domain" description="ABC transporter" evidence="1">
    <location>
        <begin position="20"/>
        <end position="62"/>
    </location>
</feature>
<protein>
    <submittedName>
        <fullName evidence="2">ATP-binding cassette domain-containing protein</fullName>
    </submittedName>
</protein>
<proteinExistence type="predicted"/>
<keyword evidence="2" id="KW-0067">ATP-binding</keyword>
<dbReference type="GO" id="GO:0005524">
    <property type="term" value="F:ATP binding"/>
    <property type="evidence" value="ECO:0007669"/>
    <property type="project" value="UniProtKB-KW"/>
</dbReference>
<dbReference type="PANTHER" id="PTHR43394:SF1">
    <property type="entry name" value="ATP-BINDING CASSETTE SUB-FAMILY B MEMBER 10, MITOCHONDRIAL"/>
    <property type="match status" value="1"/>
</dbReference>
<sequence length="149" mass="15414">PEAAFAAARIAGCHEMILRLPQGYDTEIGDGGQHLSGGQRQLIGLARAVYGNPKLVVLDEPNSNLDGDSEAALIQGLDALKAQGCTVVLVSHRPALVQGVDKVLVLKDGAAEMFGPRAEVLKKLMQPRPAEVAATGSAALQAPAQGRAS</sequence>
<evidence type="ECO:0000313" key="3">
    <source>
        <dbReference type="Proteomes" id="UP001196870"/>
    </source>
</evidence>
<dbReference type="RefSeq" id="WP_211858631.1">
    <property type="nucleotide sequence ID" value="NZ_JAAGBB010000155.1"/>
</dbReference>
<dbReference type="InterPro" id="IPR027417">
    <property type="entry name" value="P-loop_NTPase"/>
</dbReference>
<keyword evidence="3" id="KW-1185">Reference proteome</keyword>
<dbReference type="PANTHER" id="PTHR43394">
    <property type="entry name" value="ATP-DEPENDENT PERMEASE MDL1, MITOCHONDRIAL"/>
    <property type="match status" value="1"/>
</dbReference>
<accession>A0ABS5FAF2</accession>
<comment type="caution">
    <text evidence="2">The sequence shown here is derived from an EMBL/GenBank/DDBJ whole genome shotgun (WGS) entry which is preliminary data.</text>
</comment>